<feature type="transmembrane region" description="Helical" evidence="6">
    <location>
        <begin position="6"/>
        <end position="31"/>
    </location>
</feature>
<gene>
    <name evidence="7" type="ORF">JW592_00870</name>
</gene>
<evidence type="ECO:0000256" key="3">
    <source>
        <dbReference type="ARBA" id="ARBA00022692"/>
    </source>
</evidence>
<comment type="subcellular location">
    <subcellularLocation>
        <location evidence="1">Cell membrane</location>
        <topology evidence="1">Multi-pass membrane protein</topology>
    </subcellularLocation>
</comment>
<sequence>MLVETGVLLAGVHVVLGVLWSSLLTGCARMLRDVLRRESARRVLDRVTGTVIGAFGIRLALSD</sequence>
<dbReference type="Pfam" id="PF01810">
    <property type="entry name" value="LysE"/>
    <property type="match status" value="1"/>
</dbReference>
<keyword evidence="4 6" id="KW-1133">Transmembrane helix</keyword>
<name>A0ABS3WLZ4_9ACTN</name>
<evidence type="ECO:0000256" key="2">
    <source>
        <dbReference type="ARBA" id="ARBA00022475"/>
    </source>
</evidence>
<dbReference type="InterPro" id="IPR001123">
    <property type="entry name" value="LeuE-type"/>
</dbReference>
<evidence type="ECO:0000256" key="6">
    <source>
        <dbReference type="SAM" id="Phobius"/>
    </source>
</evidence>
<organism evidence="7 8">
    <name type="scientific">Streptomyces spirodelae</name>
    <dbReference type="NCBI Taxonomy" id="2812904"/>
    <lineage>
        <taxon>Bacteria</taxon>
        <taxon>Bacillati</taxon>
        <taxon>Actinomycetota</taxon>
        <taxon>Actinomycetes</taxon>
        <taxon>Kitasatosporales</taxon>
        <taxon>Streptomycetaceae</taxon>
        <taxon>Streptomyces</taxon>
    </lineage>
</organism>
<keyword evidence="2" id="KW-1003">Cell membrane</keyword>
<evidence type="ECO:0000256" key="1">
    <source>
        <dbReference type="ARBA" id="ARBA00004651"/>
    </source>
</evidence>
<dbReference type="EMBL" id="JAFFZN010000001">
    <property type="protein sequence ID" value="MBO8184044.1"/>
    <property type="molecule type" value="Genomic_DNA"/>
</dbReference>
<reference evidence="7 8" key="1">
    <citation type="submission" date="2021-02" db="EMBL/GenBank/DDBJ databases">
        <title>Streptomyces spirodelae sp. nov., isolated from duckweed.</title>
        <authorList>
            <person name="Saimee Y."/>
            <person name="Duangmal K."/>
        </authorList>
    </citation>
    <scope>NUCLEOTIDE SEQUENCE [LARGE SCALE GENOMIC DNA]</scope>
    <source>
        <strain evidence="7 8">DW4-2</strain>
    </source>
</reference>
<keyword evidence="5 6" id="KW-0472">Membrane</keyword>
<accession>A0ABS3WLZ4</accession>
<proteinExistence type="predicted"/>
<keyword evidence="8" id="KW-1185">Reference proteome</keyword>
<comment type="caution">
    <text evidence="7">The sequence shown here is derived from an EMBL/GenBank/DDBJ whole genome shotgun (WGS) entry which is preliminary data.</text>
</comment>
<evidence type="ECO:0000313" key="8">
    <source>
        <dbReference type="Proteomes" id="UP001518976"/>
    </source>
</evidence>
<protein>
    <submittedName>
        <fullName evidence="7">LysE family transporter</fullName>
    </submittedName>
</protein>
<evidence type="ECO:0000313" key="7">
    <source>
        <dbReference type="EMBL" id="MBO8184044.1"/>
    </source>
</evidence>
<evidence type="ECO:0000256" key="4">
    <source>
        <dbReference type="ARBA" id="ARBA00022989"/>
    </source>
</evidence>
<dbReference type="Proteomes" id="UP001518976">
    <property type="component" value="Unassembled WGS sequence"/>
</dbReference>
<keyword evidence="3 6" id="KW-0812">Transmembrane</keyword>
<evidence type="ECO:0000256" key="5">
    <source>
        <dbReference type="ARBA" id="ARBA00023136"/>
    </source>
</evidence>